<dbReference type="PROSITE" id="PS50943">
    <property type="entry name" value="HTH_CROC1"/>
    <property type="match status" value="1"/>
</dbReference>
<accession>A0AAE6JCN8</accession>
<gene>
    <name evidence="4" type="ORF">DIU31_006285</name>
    <name evidence="5" type="ORF">J3L21_21410</name>
</gene>
<organism evidence="4 6">
    <name type="scientific">Mucilaginibacter rubeus</name>
    <dbReference type="NCBI Taxonomy" id="2027860"/>
    <lineage>
        <taxon>Bacteria</taxon>
        <taxon>Pseudomonadati</taxon>
        <taxon>Bacteroidota</taxon>
        <taxon>Sphingobacteriia</taxon>
        <taxon>Sphingobacteriales</taxon>
        <taxon>Sphingobacteriaceae</taxon>
        <taxon>Mucilaginibacter</taxon>
    </lineage>
</organism>
<dbReference type="InterPro" id="IPR001387">
    <property type="entry name" value="Cro/C1-type_HTH"/>
</dbReference>
<dbReference type="Pfam" id="PF01381">
    <property type="entry name" value="HTH_3"/>
    <property type="match status" value="1"/>
</dbReference>
<name>A0AAE6JCN8_9SPHI</name>
<sequence length="141" mass="16169">METSTKPSNTHIGRKISRIRELRGIKQETLASELGVSQQTVSRIEQSETIEDDVLEKIANVLGVTSEGIKKFSEDAVINYFNTFNDNSANNGAFYAQTFNFNPIEKWLEVVEENKRLYTEKIELLERLLQAEKEKSELLNK</sequence>
<feature type="coiled-coil region" evidence="2">
    <location>
        <begin position="108"/>
        <end position="141"/>
    </location>
</feature>
<evidence type="ECO:0000256" key="2">
    <source>
        <dbReference type="SAM" id="Coils"/>
    </source>
</evidence>
<evidence type="ECO:0000313" key="4">
    <source>
        <dbReference type="EMBL" id="QEM03148.1"/>
    </source>
</evidence>
<dbReference type="PANTHER" id="PTHR46558">
    <property type="entry name" value="TRACRIPTIONAL REGULATORY PROTEIN-RELATED-RELATED"/>
    <property type="match status" value="1"/>
</dbReference>
<dbReference type="CDD" id="cd00093">
    <property type="entry name" value="HTH_XRE"/>
    <property type="match status" value="1"/>
</dbReference>
<dbReference type="GO" id="GO:0003677">
    <property type="term" value="F:DNA binding"/>
    <property type="evidence" value="ECO:0007669"/>
    <property type="project" value="UniProtKB-KW"/>
</dbReference>
<dbReference type="Proteomes" id="UP000250557">
    <property type="component" value="Chromosome"/>
</dbReference>
<reference evidence="4 6" key="1">
    <citation type="submission" date="2019-08" db="EMBL/GenBank/DDBJ databases">
        <title>Comparative genome analysis confer to the adaptation heavy metal polluted environment.</title>
        <authorList>
            <person name="Li Y."/>
        </authorList>
    </citation>
    <scope>NUCLEOTIDE SEQUENCE [LARGE SCALE GENOMIC DNA]</scope>
    <source>
        <strain evidence="4 6">P2</strain>
    </source>
</reference>
<dbReference type="EMBL" id="CP043451">
    <property type="protein sequence ID" value="QEM03148.1"/>
    <property type="molecule type" value="Genomic_DNA"/>
</dbReference>
<keyword evidence="2" id="KW-0175">Coiled coil</keyword>
<feature type="domain" description="HTH cro/C1-type" evidence="3">
    <location>
        <begin position="16"/>
        <end position="69"/>
    </location>
</feature>
<protein>
    <submittedName>
        <fullName evidence="4">Helix-turn-helix transcriptional regulator</fullName>
    </submittedName>
</protein>
<dbReference type="InterPro" id="IPR010982">
    <property type="entry name" value="Lambda_DNA-bd_dom_sf"/>
</dbReference>
<evidence type="ECO:0000259" key="3">
    <source>
        <dbReference type="PROSITE" id="PS50943"/>
    </source>
</evidence>
<dbReference type="PANTHER" id="PTHR46558:SF4">
    <property type="entry name" value="DNA-BIDING PHAGE PROTEIN"/>
    <property type="match status" value="1"/>
</dbReference>
<dbReference type="AlphaFoldDB" id="A0AAE6JCN8"/>
<dbReference type="RefSeq" id="WP_112658974.1">
    <property type="nucleotide sequence ID" value="NZ_CP043451.1"/>
</dbReference>
<dbReference type="SMART" id="SM00530">
    <property type="entry name" value="HTH_XRE"/>
    <property type="match status" value="1"/>
</dbReference>
<keyword evidence="1" id="KW-0238">DNA-binding</keyword>
<evidence type="ECO:0000313" key="5">
    <source>
        <dbReference type="EMBL" id="QTE48098.1"/>
    </source>
</evidence>
<evidence type="ECO:0000313" key="7">
    <source>
        <dbReference type="Proteomes" id="UP000663940"/>
    </source>
</evidence>
<reference evidence="5 7" key="2">
    <citation type="submission" date="2021-03" db="EMBL/GenBank/DDBJ databases">
        <title>Mucilaginibacter strains isolated from gold and copper mining confer multi heavy-metal resistance.</title>
        <authorList>
            <person name="Li Y."/>
        </authorList>
    </citation>
    <scope>NUCLEOTIDE SEQUENCE [LARGE SCALE GENOMIC DNA]</scope>
    <source>
        <strain evidence="5 7">P2-4</strain>
    </source>
</reference>
<proteinExistence type="predicted"/>
<evidence type="ECO:0000256" key="1">
    <source>
        <dbReference type="ARBA" id="ARBA00023125"/>
    </source>
</evidence>
<dbReference type="Proteomes" id="UP000663940">
    <property type="component" value="Chromosome"/>
</dbReference>
<dbReference type="SUPFAM" id="SSF47413">
    <property type="entry name" value="lambda repressor-like DNA-binding domains"/>
    <property type="match status" value="1"/>
</dbReference>
<evidence type="ECO:0000313" key="6">
    <source>
        <dbReference type="Proteomes" id="UP000250557"/>
    </source>
</evidence>
<dbReference type="Gene3D" id="1.10.260.40">
    <property type="entry name" value="lambda repressor-like DNA-binding domains"/>
    <property type="match status" value="1"/>
</dbReference>
<keyword evidence="7" id="KW-1185">Reference proteome</keyword>
<dbReference type="EMBL" id="CP071880">
    <property type="protein sequence ID" value="QTE48098.1"/>
    <property type="molecule type" value="Genomic_DNA"/>
</dbReference>